<accession>A0A934TJD5</accession>
<name>A0A934TJD5_9RHOB</name>
<feature type="domain" description="HTH cro/C1-type" evidence="1">
    <location>
        <begin position="50"/>
        <end position="84"/>
    </location>
</feature>
<dbReference type="PROSITE" id="PS50943">
    <property type="entry name" value="HTH_CROC1"/>
    <property type="match status" value="1"/>
</dbReference>
<dbReference type="Pfam" id="PF01381">
    <property type="entry name" value="HTH_3"/>
    <property type="match status" value="1"/>
</dbReference>
<gene>
    <name evidence="2" type="ORF">CCR87_07420</name>
</gene>
<proteinExistence type="predicted"/>
<reference evidence="2" key="1">
    <citation type="submission" date="2017-05" db="EMBL/GenBank/DDBJ databases">
        <authorList>
            <person name="Imhoff J.F."/>
            <person name="Rahn T."/>
            <person name="Kuenzel S."/>
            <person name="Neulinger S.C."/>
        </authorList>
    </citation>
    <scope>NUCLEOTIDE SEQUENCE</scope>
    <source>
        <strain evidence="2">LMG 28126</strain>
    </source>
</reference>
<evidence type="ECO:0000313" key="3">
    <source>
        <dbReference type="Proteomes" id="UP000706333"/>
    </source>
</evidence>
<dbReference type="RefSeq" id="WP_201156934.1">
    <property type="nucleotide sequence ID" value="NZ_NHSD01000215.1"/>
</dbReference>
<dbReference type="Proteomes" id="UP000706333">
    <property type="component" value="Unassembled WGS sequence"/>
</dbReference>
<organism evidence="2 3">
    <name type="scientific">Rhodobaculum claviforme</name>
    <dbReference type="NCBI Taxonomy" id="1549854"/>
    <lineage>
        <taxon>Bacteria</taxon>
        <taxon>Pseudomonadati</taxon>
        <taxon>Pseudomonadota</taxon>
        <taxon>Alphaproteobacteria</taxon>
        <taxon>Rhodobacterales</taxon>
        <taxon>Paracoccaceae</taxon>
        <taxon>Rhodobaculum</taxon>
    </lineage>
</organism>
<dbReference type="GO" id="GO:0003677">
    <property type="term" value="F:DNA binding"/>
    <property type="evidence" value="ECO:0007669"/>
    <property type="project" value="InterPro"/>
</dbReference>
<evidence type="ECO:0000259" key="1">
    <source>
        <dbReference type="PROSITE" id="PS50943"/>
    </source>
</evidence>
<dbReference type="Gene3D" id="1.10.260.40">
    <property type="entry name" value="lambda repressor-like DNA-binding domains"/>
    <property type="match status" value="1"/>
</dbReference>
<dbReference type="InterPro" id="IPR001387">
    <property type="entry name" value="Cro/C1-type_HTH"/>
</dbReference>
<dbReference type="EMBL" id="NHSD01000215">
    <property type="protein sequence ID" value="MBK5927169.1"/>
    <property type="molecule type" value="Genomic_DNA"/>
</dbReference>
<comment type="caution">
    <text evidence="2">The sequence shown here is derived from an EMBL/GenBank/DDBJ whole genome shotgun (WGS) entry which is preliminary data.</text>
</comment>
<sequence length="230" mass="25451">MFVVLLMMLHPTQELEPPANPARFNPNVPPIHFGRLGWFTKQLEDRGKTVTQETVRKWFSGESYPRKATMTLLASVLGVDEAWLAVGQSGVPDKQKKIRNATADGAVNLLAGLIQMDGAHPSFPSDNDRKAANHKIDLHAIIKGALYNFHVSLGQQSNRGWLFSIPVEALSETVIIGVMSIGNLQHHFVELDAEGIEAVGKRKGGTVEVLLPNDEVDWNLRRITSFAERL</sequence>
<protein>
    <recommendedName>
        <fullName evidence="1">HTH cro/C1-type domain-containing protein</fullName>
    </recommendedName>
</protein>
<dbReference type="InterPro" id="IPR010982">
    <property type="entry name" value="Lambda_DNA-bd_dom_sf"/>
</dbReference>
<reference evidence="2" key="2">
    <citation type="journal article" date="2020" name="Microorganisms">
        <title>Osmotic Adaptation and Compatible Solute Biosynthesis of Phototrophic Bacteria as Revealed from Genome Analyses.</title>
        <authorList>
            <person name="Imhoff J.F."/>
            <person name="Rahn T."/>
            <person name="Kunzel S."/>
            <person name="Keller A."/>
            <person name="Neulinger S.C."/>
        </authorList>
    </citation>
    <scope>NUCLEOTIDE SEQUENCE</scope>
    <source>
        <strain evidence="2">LMG 28126</strain>
    </source>
</reference>
<evidence type="ECO:0000313" key="2">
    <source>
        <dbReference type="EMBL" id="MBK5927169.1"/>
    </source>
</evidence>
<dbReference type="AlphaFoldDB" id="A0A934TJD5"/>
<keyword evidence="3" id="KW-1185">Reference proteome</keyword>